<accession>A0AAW0QPI7</accession>
<comment type="caution">
    <text evidence="1">The sequence shown here is derived from an EMBL/GenBank/DDBJ whole genome shotgun (WGS) entry which is preliminary data.</text>
</comment>
<reference evidence="1 2" key="1">
    <citation type="submission" date="2023-01" db="EMBL/GenBank/DDBJ databases">
        <title>Analysis of 21 Apiospora genomes using comparative genomics revels a genus with tremendous synthesis potential of carbohydrate active enzymes and secondary metabolites.</title>
        <authorList>
            <person name="Sorensen T."/>
        </authorList>
    </citation>
    <scope>NUCLEOTIDE SEQUENCE [LARGE SCALE GENOMIC DNA]</scope>
    <source>
        <strain evidence="1 2">CBS 117206</strain>
    </source>
</reference>
<proteinExistence type="predicted"/>
<sequence>MTPRGLQIEAPVIKEDGGTMVVVLSSRYVGDFRGPLGIQVEPLYPGQGGGRLEMCQRKTKAPQLVPVKSSAELASLERRKLCILESSAILEGRGRGLKTKSGLPRMWIRSVGEPLRVVEVGPHQVYNWDRSVFEASARPSTQMRYRVLVLDDKQHPSVRHVVVAFFGSSGGCAGEPHHVPDGGNPAGG</sequence>
<dbReference type="Proteomes" id="UP001392437">
    <property type="component" value="Unassembled WGS sequence"/>
</dbReference>
<keyword evidence="2" id="KW-1185">Reference proteome</keyword>
<protein>
    <submittedName>
        <fullName evidence="1">Uncharacterized protein</fullName>
    </submittedName>
</protein>
<organism evidence="1 2">
    <name type="scientific">Apiospora kogelbergensis</name>
    <dbReference type="NCBI Taxonomy" id="1337665"/>
    <lineage>
        <taxon>Eukaryota</taxon>
        <taxon>Fungi</taxon>
        <taxon>Dikarya</taxon>
        <taxon>Ascomycota</taxon>
        <taxon>Pezizomycotina</taxon>
        <taxon>Sordariomycetes</taxon>
        <taxon>Xylariomycetidae</taxon>
        <taxon>Amphisphaeriales</taxon>
        <taxon>Apiosporaceae</taxon>
        <taxon>Apiospora</taxon>
    </lineage>
</organism>
<name>A0AAW0QPI7_9PEZI</name>
<evidence type="ECO:0000313" key="1">
    <source>
        <dbReference type="EMBL" id="KAK8101346.1"/>
    </source>
</evidence>
<dbReference type="EMBL" id="JAQQWP010000009">
    <property type="protein sequence ID" value="KAK8101346.1"/>
    <property type="molecule type" value="Genomic_DNA"/>
</dbReference>
<evidence type="ECO:0000313" key="2">
    <source>
        <dbReference type="Proteomes" id="UP001392437"/>
    </source>
</evidence>
<gene>
    <name evidence="1" type="ORF">PG999_011720</name>
</gene>
<dbReference type="AlphaFoldDB" id="A0AAW0QPI7"/>